<evidence type="ECO:0000256" key="5">
    <source>
        <dbReference type="ARBA" id="ARBA00012730"/>
    </source>
</evidence>
<keyword evidence="9" id="KW-0413">Isomerase</keyword>
<dbReference type="CDD" id="cd03089">
    <property type="entry name" value="PMM_PGM"/>
    <property type="match status" value="1"/>
</dbReference>
<keyword evidence="8" id="KW-0460">Magnesium</keyword>
<dbReference type="Pfam" id="PF02879">
    <property type="entry name" value="PGM_PMM_II"/>
    <property type="match status" value="1"/>
</dbReference>
<evidence type="ECO:0000313" key="14">
    <source>
        <dbReference type="EMBL" id="KRO97269.1"/>
    </source>
</evidence>
<dbReference type="PRINTS" id="PR00509">
    <property type="entry name" value="PGMPMM"/>
</dbReference>
<dbReference type="InterPro" id="IPR005846">
    <property type="entry name" value="A-D-PHexomutase_a/b/a-III"/>
</dbReference>
<dbReference type="EMBL" id="LICA01000009">
    <property type="protein sequence ID" value="KRO97269.1"/>
    <property type="molecule type" value="Genomic_DNA"/>
</dbReference>
<comment type="cofactor">
    <cofactor evidence="2">
        <name>Mg(2+)</name>
        <dbReference type="ChEBI" id="CHEBI:18420"/>
    </cofactor>
</comment>
<proteinExistence type="inferred from homology"/>
<dbReference type="PANTHER" id="PTHR43771:SF2">
    <property type="entry name" value="PHOSPHOMANNOMUTASE_PHOSPHOGLUCOMUTASE"/>
    <property type="match status" value="1"/>
</dbReference>
<evidence type="ECO:0000256" key="3">
    <source>
        <dbReference type="ARBA" id="ARBA00004699"/>
    </source>
</evidence>
<dbReference type="Pfam" id="PF02878">
    <property type="entry name" value="PGM_PMM_I"/>
    <property type="match status" value="1"/>
</dbReference>
<comment type="pathway">
    <text evidence="3">Nucleotide-sugar biosynthesis; GDP-alpha-D-mannose biosynthesis; alpha-D-mannose 1-phosphate from D-fructose 6-phosphate: step 2/2.</text>
</comment>
<sequence length="483" mass="52853">MNLNLSDSDNRQNGLSIENEFLAPASVFREYDIRGLANSEITDGFAKCLGLALGEFALSRNQQTFFVGRDARLSSPSLAESLCTGLESAGCHVLSLGEVTTPILNFAIDRDLSCKSGVMVTASHNAAAYNGFKIIIGGEVISGRELQKLKSALKPNGFPFKTSTPRITKDIISQYSQRIVGDSCIDRPFNLVIDAGNSVAGPIAVDLFKRLGCSVEPLYCDVDGSFPNHEPNPSDEKNLQDLIAKVISTGADLGFAFDGDGDRLVVISASGSIVWPDKLMMIFARDLLGQTPGGDVVFDVKSTMRLKELIIEYKGLPTICKTGHSHIRKAVRDQNALIGGEFSGHIFFNDRWGGFDDGLYAGMRLLEVLCQQYNGGIKTLDEIVSEFKASSYSPEILVPVAEDEKFALMAKLQNNCIFNGAKIVRLDGMRVEYSGGWGLVRASNTTPNLTLRFEADDHIQLEKIKTQFRKQLGPFINHLEDYI</sequence>
<dbReference type="InterPro" id="IPR005841">
    <property type="entry name" value="Alpha-D-phosphohexomutase_SF"/>
</dbReference>
<dbReference type="InterPro" id="IPR036900">
    <property type="entry name" value="A-D-PHexomutase_C_sf"/>
</dbReference>
<evidence type="ECO:0000256" key="2">
    <source>
        <dbReference type="ARBA" id="ARBA00001946"/>
    </source>
</evidence>
<comment type="similarity">
    <text evidence="4">Belongs to the phosphohexose mutase family.</text>
</comment>
<evidence type="ECO:0000256" key="8">
    <source>
        <dbReference type="ARBA" id="ARBA00022842"/>
    </source>
</evidence>
<dbReference type="SUPFAM" id="SSF53738">
    <property type="entry name" value="Phosphoglucomutase, first 3 domains"/>
    <property type="match status" value="3"/>
</dbReference>
<dbReference type="GO" id="GO:0004615">
    <property type="term" value="F:phosphomannomutase activity"/>
    <property type="evidence" value="ECO:0007669"/>
    <property type="project" value="UniProtKB-EC"/>
</dbReference>
<evidence type="ECO:0000259" key="12">
    <source>
        <dbReference type="Pfam" id="PF02879"/>
    </source>
</evidence>
<dbReference type="GO" id="GO:0005975">
    <property type="term" value="P:carbohydrate metabolic process"/>
    <property type="evidence" value="ECO:0007669"/>
    <property type="project" value="InterPro"/>
</dbReference>
<dbReference type="GO" id="GO:0046872">
    <property type="term" value="F:metal ion binding"/>
    <property type="evidence" value="ECO:0007669"/>
    <property type="project" value="UniProtKB-KW"/>
</dbReference>
<dbReference type="InterPro" id="IPR005845">
    <property type="entry name" value="A-D-PHexomutase_a/b/a-II"/>
</dbReference>
<dbReference type="Pfam" id="PF00408">
    <property type="entry name" value="PGM_PMM_IV"/>
    <property type="match status" value="1"/>
</dbReference>
<dbReference type="Proteomes" id="UP000051213">
    <property type="component" value="Unassembled WGS sequence"/>
</dbReference>
<dbReference type="InterPro" id="IPR005843">
    <property type="entry name" value="A-D-PHexomutase_C"/>
</dbReference>
<protein>
    <recommendedName>
        <fullName evidence="5">phosphomannomutase</fullName>
        <ecNumber evidence="5">5.4.2.8</ecNumber>
    </recommendedName>
</protein>
<evidence type="ECO:0000256" key="7">
    <source>
        <dbReference type="ARBA" id="ARBA00022723"/>
    </source>
</evidence>
<gene>
    <name evidence="14" type="ORF">ABS24_06485</name>
</gene>
<feature type="domain" description="Alpha-D-phosphohexomutase alpha/beta/alpha" evidence="13">
    <location>
        <begin position="276"/>
        <end position="386"/>
    </location>
</feature>
<evidence type="ECO:0000256" key="6">
    <source>
        <dbReference type="ARBA" id="ARBA00022553"/>
    </source>
</evidence>
<keyword evidence="6" id="KW-0597">Phosphoprotein</keyword>
<comment type="catalytic activity">
    <reaction evidence="1">
        <text>alpha-D-mannose 1-phosphate = D-mannose 6-phosphate</text>
        <dbReference type="Rhea" id="RHEA:11140"/>
        <dbReference type="ChEBI" id="CHEBI:58409"/>
        <dbReference type="ChEBI" id="CHEBI:58735"/>
        <dbReference type="EC" id="5.4.2.8"/>
    </reaction>
</comment>
<accession>A0A0R2UCS7</accession>
<reference evidence="14 15" key="1">
    <citation type="submission" date="2015-10" db="EMBL/GenBank/DDBJ databases">
        <title>Metagenome-Assembled Genomes uncover a global brackish microbiome.</title>
        <authorList>
            <person name="Hugerth L.W."/>
            <person name="Larsson J."/>
            <person name="Alneberg J."/>
            <person name="Lindh M.V."/>
            <person name="Legrand C."/>
            <person name="Pinhassi J."/>
            <person name="Andersson A.F."/>
        </authorList>
    </citation>
    <scope>NUCLEOTIDE SEQUENCE [LARGE SCALE GENOMIC DNA]</scope>
    <source>
        <strain evidence="14">BACL26 MAG-121220-bin70</strain>
    </source>
</reference>
<dbReference type="Gene3D" id="3.30.310.50">
    <property type="entry name" value="Alpha-D-phosphohexomutase, C-terminal domain"/>
    <property type="match status" value="1"/>
</dbReference>
<evidence type="ECO:0000259" key="10">
    <source>
        <dbReference type="Pfam" id="PF00408"/>
    </source>
</evidence>
<dbReference type="EC" id="5.4.2.8" evidence="5"/>
<name>A0A0R2UCS7_9GAMM</name>
<dbReference type="Pfam" id="PF02880">
    <property type="entry name" value="PGM_PMM_III"/>
    <property type="match status" value="1"/>
</dbReference>
<dbReference type="PANTHER" id="PTHR43771">
    <property type="entry name" value="PHOSPHOMANNOMUTASE"/>
    <property type="match status" value="1"/>
</dbReference>
<evidence type="ECO:0000256" key="1">
    <source>
        <dbReference type="ARBA" id="ARBA00000586"/>
    </source>
</evidence>
<evidence type="ECO:0000256" key="4">
    <source>
        <dbReference type="ARBA" id="ARBA00010231"/>
    </source>
</evidence>
<evidence type="ECO:0000259" key="11">
    <source>
        <dbReference type="Pfam" id="PF02878"/>
    </source>
</evidence>
<feature type="domain" description="Alpha-D-phosphohexomutase alpha/beta/alpha" evidence="12">
    <location>
        <begin position="178"/>
        <end position="270"/>
    </location>
</feature>
<dbReference type="InterPro" id="IPR005844">
    <property type="entry name" value="A-D-PHexomutase_a/b/a-I"/>
</dbReference>
<evidence type="ECO:0000259" key="13">
    <source>
        <dbReference type="Pfam" id="PF02880"/>
    </source>
</evidence>
<comment type="caution">
    <text evidence="14">The sequence shown here is derived from an EMBL/GenBank/DDBJ whole genome shotgun (WGS) entry which is preliminary data.</text>
</comment>
<keyword evidence="7" id="KW-0479">Metal-binding</keyword>
<organism evidence="14 15">
    <name type="scientific">SAR92 bacterium BACL26 MAG-121220-bin70</name>
    <dbReference type="NCBI Taxonomy" id="1655626"/>
    <lineage>
        <taxon>Bacteria</taxon>
        <taxon>Pseudomonadati</taxon>
        <taxon>Pseudomonadota</taxon>
        <taxon>Gammaproteobacteria</taxon>
        <taxon>Cellvibrionales</taxon>
        <taxon>Porticoccaceae</taxon>
        <taxon>SAR92 clade</taxon>
    </lineage>
</organism>
<dbReference type="InterPro" id="IPR016055">
    <property type="entry name" value="A-D-PHexomutase_a/b/a-I/II/III"/>
</dbReference>
<evidence type="ECO:0000313" key="15">
    <source>
        <dbReference type="Proteomes" id="UP000051213"/>
    </source>
</evidence>
<dbReference type="AlphaFoldDB" id="A0A0R2UCS7"/>
<feature type="domain" description="Alpha-D-phosphohexomutase C-terminal" evidence="10">
    <location>
        <begin position="395"/>
        <end position="470"/>
    </location>
</feature>
<feature type="domain" description="Alpha-D-phosphohexomutase alpha/beta/alpha" evidence="11">
    <location>
        <begin position="27"/>
        <end position="152"/>
    </location>
</feature>
<evidence type="ECO:0000256" key="9">
    <source>
        <dbReference type="ARBA" id="ARBA00023235"/>
    </source>
</evidence>
<dbReference type="Gene3D" id="3.40.120.10">
    <property type="entry name" value="Alpha-D-Glucose-1,6-Bisphosphate, subunit A, domain 3"/>
    <property type="match status" value="3"/>
</dbReference>
<dbReference type="SUPFAM" id="SSF55957">
    <property type="entry name" value="Phosphoglucomutase, C-terminal domain"/>
    <property type="match status" value="1"/>
</dbReference>